<keyword evidence="1 4" id="KW-0489">Methyltransferase</keyword>
<dbReference type="EMBL" id="CAXAMN010026636">
    <property type="protein sequence ID" value="CAK9104600.1"/>
    <property type="molecule type" value="Genomic_DNA"/>
</dbReference>
<evidence type="ECO:0000256" key="4">
    <source>
        <dbReference type="PROSITE-ProRule" id="PRU01016"/>
    </source>
</evidence>
<evidence type="ECO:0000256" key="2">
    <source>
        <dbReference type="ARBA" id="ARBA00022679"/>
    </source>
</evidence>
<dbReference type="InterPro" id="IPR029063">
    <property type="entry name" value="SAM-dependent_MTases_sf"/>
</dbReference>
<feature type="non-terminal residue" evidence="6">
    <location>
        <position position="1888"/>
    </location>
</feature>
<keyword evidence="3 4" id="KW-0949">S-adenosyl-L-methionine</keyword>
<keyword evidence="2 4" id="KW-0808">Transferase</keyword>
<evidence type="ECO:0008006" key="8">
    <source>
        <dbReference type="Google" id="ProtNLM"/>
    </source>
</evidence>
<dbReference type="Proteomes" id="UP001642484">
    <property type="component" value="Unassembled WGS sequence"/>
</dbReference>
<dbReference type="InterPro" id="IPR050750">
    <property type="entry name" value="C5-MTase"/>
</dbReference>
<protein>
    <recommendedName>
        <fullName evidence="8">DNA (cytosine-5-)-methyltransferase</fullName>
    </recommendedName>
</protein>
<reference evidence="6 7" key="1">
    <citation type="submission" date="2024-02" db="EMBL/GenBank/DDBJ databases">
        <authorList>
            <person name="Chen Y."/>
            <person name="Shah S."/>
            <person name="Dougan E. K."/>
            <person name="Thang M."/>
            <person name="Chan C."/>
        </authorList>
    </citation>
    <scope>NUCLEOTIDE SEQUENCE [LARGE SCALE GENOMIC DNA]</scope>
</reference>
<name>A0ABP0RWQ8_9DINO</name>
<evidence type="ECO:0000313" key="6">
    <source>
        <dbReference type="EMBL" id="CAK9104600.1"/>
    </source>
</evidence>
<evidence type="ECO:0000256" key="5">
    <source>
        <dbReference type="SAM" id="MobiDB-lite"/>
    </source>
</evidence>
<dbReference type="PROSITE" id="PS51679">
    <property type="entry name" value="SAM_MT_C5"/>
    <property type="match status" value="1"/>
</dbReference>
<sequence length="1888" mass="208843">MDKSGTLKHLVPGTIVEEHLTTCKLGPQKCGLCAVHQAWVSHKKPWLRVVLVEGEAKLGCSTCAKAGWDGPWAQFQQLPGARLRKHNLDRHEQSKGHRKAMESNAVELSISGAPPAEDFKTCLQGMMQGQSARQGGVCSDKKNRMRYALSEAICSRNRKLLSEAHHVSLMRDERKGKLLVRFKAVLKDLTTVHGVFGMCEVPGSAESIAAATADLMQSFCQPMRQPPRGSKAEEQPVDAELLRKIQESVTIVVTDAAASELLAGDLERGRRAFADQMGQANLTSVKLIGRDVAHASTRLLKRPFQSCEALRSIMTEWIHGSDSFAQKVHHSHILSQWWAKAVQCQEDSDLLGHQCTSLAAAKHRFSSYFNPLSRIVKNLQAVFNVCGRVQAMRGADAAWATQLCQNFSSFKAVLLAMAADAAAISNDYCRQVDREEVDVATLNMGANHFISSARALFVDRQVLTLPTFTKELLDRKASVTILQDGFAYDVKEWASLAEEVVAHEFPSWHLFAAFEVFNLADEGKRQNPDVVRNLQRLAQAFAVCPEKLKEQYARLMPIATAIKKQGGLSNRDAWKEALQRTSSRKGAQNQRHEHSALREVIAPYQGWTAASSGVEQVFSKLKRSPVELSNASAETDRRTACVMGDGQAVAAMADIVTDARQIYASLLHSGVARPRTRVRFDCGTKGGCREGTFAHWNRNRKQAVAEAVQSYTTPPRKPSAVQTVSALKERDFQRKHALKRKAEALADGLLLPDEVTEDVRTEAVRVAKTNKQADQQRAKKRRDYELGGHLTSTTKTPDWACQGLTGPAWFCQKLGPQEELHKRLQGHSDLRQAKLFIVNDFATVERKVRFMVEEPGLTLLLREACQRGWRAVRAEDLKGKAHLKKKSLKTIPVTKAELRAQLLRVNDLASDWQDRLRKHSRQTTGHCSGYGSDLVAYRLLGLKARVRPVMMSEVDANKVILYQAVAQACGWNMDGLRPIDMFLRKPEDMKHADVYIAGYPCPSFSNLGKQAGVDDRRGLLTLKGLEYVALWRPKVVVLEQVKAILQKKYTKVWNYVLKILRQLDYVIDFKVLDTRNFAVPQSRPRVYLLAVAKEICADCKVSVPEGAAAIHRMPARTVEGSIGDAMSINVLATVVMHGLSVGGLANFKAKKDADPAAAAASPDTDPTNSAYYAQLEADVKTILQEFPGIEKEKPCKDELSAEEWALRRDKWRAVLLSVPAAFKDASGSEPDQVWVQAWNRRQSLKQEHESMARTAMQTAIEIDQFKTMCEELPSCKGRLSPAQLAQEFSTLGLQSVQGGKRDEENEGRLTANLISQALAVKKGVLSSARAVELLLELETSYGTRSPFHSLSRLRIASTKPSTTQMRDWVLESIVDWLAHDLLQLGDISNSSLAGAKHQTGLVQLFELKKKVLDYFFDILLPKSGMSEADRVLLKANTARHDTYRMHSGQADCSWMARLRKSAIEAFHLLEDLTYGKKYDNGLRQAAKAGGAPEAVLEHELVKEQWDKVLATLKNEEAERKAAEDLAVGAAESAPDTSNELEQLRKPPSQHSQGSEKYWKAVANQTVRTYCSFPVEPKTLEGVISLVSQTSLRDFQGEGGKSCVLTHLDLDGLGESMGPNQRPLLRKKFVAEPALLKKLLHGAMIGRNAQRKGDEATCPAEGEVVVIHCGADRSGKDAESLFRPATARKDQPIEAEQKDITVIFSDSSIRSRKQRSEKEECLTRDRTVSLTEAAAQKEKDVSTESVFSALTLPCAFYRSFLKAHSVQAVLDLSSCQGELAKACVAERVPFVGLTLSESHSAKLEMILTNFVLTQMQTEGSTFYRADAAAGPAAGTKRKAETETEGSQGQERPKAKAKGKGKAKSANNKPNENEEENQNEEEETAAPGTA</sequence>
<comment type="similarity">
    <text evidence="4">Belongs to the class I-like SAM-binding methyltransferase superfamily. C5-methyltransferase family.</text>
</comment>
<dbReference type="SUPFAM" id="SSF53335">
    <property type="entry name" value="S-adenosyl-L-methionine-dependent methyltransferases"/>
    <property type="match status" value="1"/>
</dbReference>
<gene>
    <name evidence="6" type="ORF">CCMP2556_LOCUS49024</name>
</gene>
<feature type="active site" evidence="4">
    <location>
        <position position="1001"/>
    </location>
</feature>
<evidence type="ECO:0000313" key="7">
    <source>
        <dbReference type="Proteomes" id="UP001642484"/>
    </source>
</evidence>
<feature type="region of interest" description="Disordered" evidence="5">
    <location>
        <begin position="1527"/>
        <end position="1554"/>
    </location>
</feature>
<evidence type="ECO:0000256" key="3">
    <source>
        <dbReference type="ARBA" id="ARBA00022691"/>
    </source>
</evidence>
<feature type="compositionally biased region" description="Acidic residues" evidence="5">
    <location>
        <begin position="1871"/>
        <end position="1882"/>
    </location>
</feature>
<evidence type="ECO:0000256" key="1">
    <source>
        <dbReference type="ARBA" id="ARBA00022603"/>
    </source>
</evidence>
<dbReference type="PANTHER" id="PTHR46098">
    <property type="entry name" value="TRNA (CYTOSINE(38)-C(5))-METHYLTRANSFERASE"/>
    <property type="match status" value="1"/>
</dbReference>
<proteinExistence type="inferred from homology"/>
<dbReference type="InterPro" id="IPR001525">
    <property type="entry name" value="C5_MeTfrase"/>
</dbReference>
<keyword evidence="7" id="KW-1185">Reference proteome</keyword>
<feature type="region of interest" description="Disordered" evidence="5">
    <location>
        <begin position="1826"/>
        <end position="1888"/>
    </location>
</feature>
<dbReference type="Gene3D" id="3.40.50.150">
    <property type="entry name" value="Vaccinia Virus protein VP39"/>
    <property type="match status" value="1"/>
</dbReference>
<organism evidence="6 7">
    <name type="scientific">Durusdinium trenchii</name>
    <dbReference type="NCBI Taxonomy" id="1381693"/>
    <lineage>
        <taxon>Eukaryota</taxon>
        <taxon>Sar</taxon>
        <taxon>Alveolata</taxon>
        <taxon>Dinophyceae</taxon>
        <taxon>Suessiales</taxon>
        <taxon>Symbiodiniaceae</taxon>
        <taxon>Durusdinium</taxon>
    </lineage>
</organism>
<comment type="caution">
    <text evidence="6">The sequence shown here is derived from an EMBL/GenBank/DDBJ whole genome shotgun (WGS) entry which is preliminary data.</text>
</comment>
<dbReference type="Pfam" id="PF00145">
    <property type="entry name" value="DNA_methylase"/>
    <property type="match status" value="1"/>
</dbReference>
<dbReference type="PANTHER" id="PTHR46098:SF1">
    <property type="entry name" value="TRNA (CYTOSINE(38)-C(5))-METHYLTRANSFERASE"/>
    <property type="match status" value="1"/>
</dbReference>
<accession>A0ABP0RWQ8</accession>